<proteinExistence type="predicted"/>
<dbReference type="Proteomes" id="UP000317043">
    <property type="component" value="Unassembled WGS sequence"/>
</dbReference>
<organism evidence="1 2">
    <name type="scientific">Stackebrandtia endophytica</name>
    <dbReference type="NCBI Taxonomy" id="1496996"/>
    <lineage>
        <taxon>Bacteria</taxon>
        <taxon>Bacillati</taxon>
        <taxon>Actinomycetota</taxon>
        <taxon>Actinomycetes</taxon>
        <taxon>Glycomycetales</taxon>
        <taxon>Glycomycetaceae</taxon>
        <taxon>Stackebrandtia</taxon>
    </lineage>
</organism>
<evidence type="ECO:0000313" key="2">
    <source>
        <dbReference type="Proteomes" id="UP000317043"/>
    </source>
</evidence>
<accession>A0A543AUM7</accession>
<keyword evidence="2" id="KW-1185">Reference proteome</keyword>
<protein>
    <submittedName>
        <fullName evidence="1">Uncharacterized protein</fullName>
    </submittedName>
</protein>
<dbReference type="AlphaFoldDB" id="A0A543AUM7"/>
<name>A0A543AUM7_9ACTN</name>
<sequence>MSPDSRPQRRFSTVRATDDDCSVRLLRRSQLEQLQHESRDHGLSARWSSIEALRAQVDESSPVFVCPVFRLGGPVVEPPAYRCHIWFLSAVTGQGSVSLFDIGVDTFTRLRRLEGDDMFQALTRLLLDSHGMTRID</sequence>
<comment type="caution">
    <text evidence="1">The sequence shown here is derived from an EMBL/GenBank/DDBJ whole genome shotgun (WGS) entry which is preliminary data.</text>
</comment>
<dbReference type="EMBL" id="VFOW01000001">
    <property type="protein sequence ID" value="TQL76282.1"/>
    <property type="molecule type" value="Genomic_DNA"/>
</dbReference>
<gene>
    <name evidence="1" type="ORF">FB566_1806</name>
</gene>
<dbReference type="InParanoid" id="A0A543AUM7"/>
<reference evidence="1 2" key="1">
    <citation type="submission" date="2019-06" db="EMBL/GenBank/DDBJ databases">
        <title>Sequencing the genomes of 1000 actinobacteria strains.</title>
        <authorList>
            <person name="Klenk H.-P."/>
        </authorList>
    </citation>
    <scope>NUCLEOTIDE SEQUENCE [LARGE SCALE GENOMIC DNA]</scope>
    <source>
        <strain evidence="1 2">DSM 45928</strain>
    </source>
</reference>
<evidence type="ECO:0000313" key="1">
    <source>
        <dbReference type="EMBL" id="TQL76282.1"/>
    </source>
</evidence>